<keyword evidence="4 11" id="KW-0808">Transferase</keyword>
<dbReference type="GO" id="GO:0016740">
    <property type="term" value="F:transferase activity"/>
    <property type="evidence" value="ECO:0007669"/>
    <property type="project" value="UniProtKB-KW"/>
</dbReference>
<dbReference type="PANTHER" id="PTHR43646">
    <property type="entry name" value="GLYCOSYLTRANSFERASE"/>
    <property type="match status" value="1"/>
</dbReference>
<evidence type="ECO:0000256" key="7">
    <source>
        <dbReference type="ARBA" id="ARBA00037904"/>
    </source>
</evidence>
<comment type="pathway">
    <text evidence="7">Carotenoid biosynthesis; staphyloxanthin biosynthesis; staphyloxanthin from farnesyl diphosphate: step 4/5.</text>
</comment>
<keyword evidence="5" id="KW-0472">Membrane</keyword>
<keyword evidence="12" id="KW-1185">Reference proteome</keyword>
<keyword evidence="3" id="KW-0328">Glycosyltransferase</keyword>
<dbReference type="RefSeq" id="WP_188573554.1">
    <property type="nucleotide sequence ID" value="NZ_BMFW01000041.1"/>
</dbReference>
<sequence>MTNAAPGEDASEQSAVPGISGIQRVAVVIPAHNEEQHLERALTAVSGAADRVKAELPDVGVRVVVVLDQCTDRSPTVAAEFASGDPRYRVLPVSFGSVGKSRQAGVSAALENDAGTPQGAGTGASVPMRRIWLANTDADSCVPDHWLVRQLELAGLGSDVVLGTVQPDPCGMHHEILARWHARHASVENHSHVYGANLGVRASAYLASGGFPGIDFDEDRALVNRLRRSGAGIVATDTTRVLTSGRTAGRAPRGFAAYLLALAQP</sequence>
<dbReference type="SUPFAM" id="SSF53448">
    <property type="entry name" value="Nucleotide-diphospho-sugar transferases"/>
    <property type="match status" value="1"/>
</dbReference>
<evidence type="ECO:0000256" key="4">
    <source>
        <dbReference type="ARBA" id="ARBA00022679"/>
    </source>
</evidence>
<reference evidence="12" key="1">
    <citation type="journal article" date="2019" name="Int. J. Syst. Evol. Microbiol.">
        <title>The Global Catalogue of Microorganisms (GCM) 10K type strain sequencing project: providing services to taxonomists for standard genome sequencing and annotation.</title>
        <authorList>
            <consortium name="The Broad Institute Genomics Platform"/>
            <consortium name="The Broad Institute Genome Sequencing Center for Infectious Disease"/>
            <person name="Wu L."/>
            <person name="Ma J."/>
        </authorList>
    </citation>
    <scope>NUCLEOTIDE SEQUENCE [LARGE SCALE GENOMIC DNA]</scope>
    <source>
        <strain evidence="12">CGMCC 1.12778</strain>
    </source>
</reference>
<accession>A0ABQ2B1C5</accession>
<protein>
    <recommendedName>
        <fullName evidence="9">4,4'-diaponeurosporenoate glycosyltransferase</fullName>
    </recommendedName>
</protein>
<dbReference type="Pfam" id="PF00535">
    <property type="entry name" value="Glycos_transf_2"/>
    <property type="match status" value="1"/>
</dbReference>
<organism evidence="11 12">
    <name type="scientific">Arthrobacter liuii</name>
    <dbReference type="NCBI Taxonomy" id="1476996"/>
    <lineage>
        <taxon>Bacteria</taxon>
        <taxon>Bacillati</taxon>
        <taxon>Actinomycetota</taxon>
        <taxon>Actinomycetes</taxon>
        <taxon>Micrococcales</taxon>
        <taxon>Micrococcaceae</taxon>
        <taxon>Arthrobacter</taxon>
    </lineage>
</organism>
<dbReference type="Gene3D" id="3.90.550.10">
    <property type="entry name" value="Spore Coat Polysaccharide Biosynthesis Protein SpsA, Chain A"/>
    <property type="match status" value="1"/>
</dbReference>
<gene>
    <name evidence="11" type="ORF">GCM10007170_43110</name>
</gene>
<dbReference type="Proteomes" id="UP000643279">
    <property type="component" value="Unassembled WGS sequence"/>
</dbReference>
<comment type="similarity">
    <text evidence="8">Belongs to the glycosyltransferase 2 family. CrtQ subfamily.</text>
</comment>
<name>A0ABQ2B1C5_9MICC</name>
<feature type="domain" description="Glycosyltransferase 2-like" evidence="10">
    <location>
        <begin position="27"/>
        <end position="174"/>
    </location>
</feature>
<evidence type="ECO:0000313" key="12">
    <source>
        <dbReference type="Proteomes" id="UP000643279"/>
    </source>
</evidence>
<evidence type="ECO:0000313" key="11">
    <source>
        <dbReference type="EMBL" id="GGI02120.1"/>
    </source>
</evidence>
<dbReference type="EMBL" id="BMFW01000041">
    <property type="protein sequence ID" value="GGI02120.1"/>
    <property type="molecule type" value="Genomic_DNA"/>
</dbReference>
<comment type="function">
    <text evidence="6">Catalyzes the glycosylation of 4,4'-diaponeurosporenoate, i.e. the esterification of glucose at the C1'' position with the carboxyl group of 4,4'-diaponeurosporenic acid, to form glycosyl-4,4'-diaponeurosporenoate. This is a step in the biosynthesis of staphyloxanthin, an orange pigment present in most staphylococci strains.</text>
</comment>
<comment type="subcellular location">
    <subcellularLocation>
        <location evidence="1">Cell membrane</location>
    </subcellularLocation>
</comment>
<evidence type="ECO:0000256" key="5">
    <source>
        <dbReference type="ARBA" id="ARBA00023136"/>
    </source>
</evidence>
<dbReference type="InterPro" id="IPR029044">
    <property type="entry name" value="Nucleotide-diphossugar_trans"/>
</dbReference>
<keyword evidence="2" id="KW-1003">Cell membrane</keyword>
<evidence type="ECO:0000256" key="6">
    <source>
        <dbReference type="ARBA" id="ARBA00037281"/>
    </source>
</evidence>
<evidence type="ECO:0000256" key="2">
    <source>
        <dbReference type="ARBA" id="ARBA00022475"/>
    </source>
</evidence>
<evidence type="ECO:0000259" key="10">
    <source>
        <dbReference type="Pfam" id="PF00535"/>
    </source>
</evidence>
<evidence type="ECO:0000256" key="3">
    <source>
        <dbReference type="ARBA" id="ARBA00022676"/>
    </source>
</evidence>
<evidence type="ECO:0000256" key="8">
    <source>
        <dbReference type="ARBA" id="ARBA00038120"/>
    </source>
</evidence>
<evidence type="ECO:0000256" key="9">
    <source>
        <dbReference type="ARBA" id="ARBA00040345"/>
    </source>
</evidence>
<dbReference type="PANTHER" id="PTHR43646:SF2">
    <property type="entry name" value="GLYCOSYLTRANSFERASE 2-LIKE DOMAIN-CONTAINING PROTEIN"/>
    <property type="match status" value="1"/>
</dbReference>
<comment type="caution">
    <text evidence="11">The sequence shown here is derived from an EMBL/GenBank/DDBJ whole genome shotgun (WGS) entry which is preliminary data.</text>
</comment>
<dbReference type="InterPro" id="IPR001173">
    <property type="entry name" value="Glyco_trans_2-like"/>
</dbReference>
<evidence type="ECO:0000256" key="1">
    <source>
        <dbReference type="ARBA" id="ARBA00004236"/>
    </source>
</evidence>
<proteinExistence type="inferred from homology"/>